<dbReference type="Gene3D" id="2.60.40.10">
    <property type="entry name" value="Immunoglobulins"/>
    <property type="match status" value="1"/>
</dbReference>
<dbReference type="SUPFAM" id="SSF81296">
    <property type="entry name" value="E set domains"/>
    <property type="match status" value="1"/>
</dbReference>
<dbReference type="PANTHER" id="PTHR32208:SF57">
    <property type="entry name" value="F14L17.20 PROTEIN"/>
    <property type="match status" value="1"/>
</dbReference>
<feature type="domain" description="Glyoxal oxidase N-terminal" evidence="3">
    <location>
        <begin position="56"/>
        <end position="455"/>
    </location>
</feature>
<dbReference type="CDD" id="cd02851">
    <property type="entry name" value="E_set_GO_C"/>
    <property type="match status" value="1"/>
</dbReference>
<keyword evidence="6" id="KW-1185">Reference proteome</keyword>
<feature type="signal peptide" evidence="2">
    <location>
        <begin position="1"/>
        <end position="26"/>
    </location>
</feature>
<dbReference type="InterPro" id="IPR009880">
    <property type="entry name" value="Glyoxal_oxidase_N"/>
</dbReference>
<dbReference type="EMBL" id="JARAOO010000014">
    <property type="protein sequence ID" value="KAJ7943533.1"/>
    <property type="molecule type" value="Genomic_DNA"/>
</dbReference>
<evidence type="ECO:0000256" key="2">
    <source>
        <dbReference type="SAM" id="SignalP"/>
    </source>
</evidence>
<dbReference type="InterPro" id="IPR015202">
    <property type="entry name" value="GO-like_E_set"/>
</dbReference>
<evidence type="ECO:0000313" key="5">
    <source>
        <dbReference type="EMBL" id="KAJ7943533.1"/>
    </source>
</evidence>
<reference evidence="5" key="1">
    <citation type="journal article" date="2023" name="Science">
        <title>Elucidation of the pathway for biosynthesis of saponin adjuvants from the soapbark tree.</title>
        <authorList>
            <person name="Reed J."/>
            <person name="Orme A."/>
            <person name="El-Demerdash A."/>
            <person name="Owen C."/>
            <person name="Martin L.B.B."/>
            <person name="Misra R.C."/>
            <person name="Kikuchi S."/>
            <person name="Rejzek M."/>
            <person name="Martin A.C."/>
            <person name="Harkess A."/>
            <person name="Leebens-Mack J."/>
            <person name="Louveau T."/>
            <person name="Stephenson M.J."/>
            <person name="Osbourn A."/>
        </authorList>
    </citation>
    <scope>NUCLEOTIDE SEQUENCE</scope>
    <source>
        <strain evidence="5">S10</strain>
    </source>
</reference>
<dbReference type="KEGG" id="qsa:O6P43_033066"/>
<feature type="domain" description="Galactose oxidase-like Early set" evidence="4">
    <location>
        <begin position="464"/>
        <end position="570"/>
    </location>
</feature>
<dbReference type="Gene3D" id="2.130.10.80">
    <property type="entry name" value="Galactose oxidase/kelch, beta-propeller"/>
    <property type="match status" value="1"/>
</dbReference>
<evidence type="ECO:0000256" key="1">
    <source>
        <dbReference type="ARBA" id="ARBA00022729"/>
    </source>
</evidence>
<name>A0AAD7KP94_QUISA</name>
<accession>A0AAD7KP94</accession>
<evidence type="ECO:0000259" key="4">
    <source>
        <dbReference type="Pfam" id="PF09118"/>
    </source>
</evidence>
<comment type="caution">
    <text evidence="5">The sequence shown here is derived from an EMBL/GenBank/DDBJ whole genome shotgun (WGS) entry which is preliminary data.</text>
</comment>
<dbReference type="Pfam" id="PF07250">
    <property type="entry name" value="Glyoxal_oxid_N"/>
    <property type="match status" value="1"/>
</dbReference>
<evidence type="ECO:0000259" key="3">
    <source>
        <dbReference type="Pfam" id="PF07250"/>
    </source>
</evidence>
<dbReference type="PANTHER" id="PTHR32208">
    <property type="entry name" value="SECRETED PROTEIN-RELATED"/>
    <property type="match status" value="1"/>
</dbReference>
<dbReference type="Pfam" id="PF09118">
    <property type="entry name" value="GO-like_E_set"/>
    <property type="match status" value="1"/>
</dbReference>
<dbReference type="InterPro" id="IPR011043">
    <property type="entry name" value="Gal_Oxase/kelch_b-propeller"/>
</dbReference>
<proteinExistence type="predicted"/>
<dbReference type="AlphaFoldDB" id="A0AAD7KP94"/>
<dbReference type="InterPro" id="IPR014756">
    <property type="entry name" value="Ig_E-set"/>
</dbReference>
<dbReference type="SUPFAM" id="SSF50965">
    <property type="entry name" value="Galactose oxidase, central domain"/>
    <property type="match status" value="1"/>
</dbReference>
<organism evidence="5 6">
    <name type="scientific">Quillaja saponaria</name>
    <name type="common">Soap bark tree</name>
    <dbReference type="NCBI Taxonomy" id="32244"/>
    <lineage>
        <taxon>Eukaryota</taxon>
        <taxon>Viridiplantae</taxon>
        <taxon>Streptophyta</taxon>
        <taxon>Embryophyta</taxon>
        <taxon>Tracheophyta</taxon>
        <taxon>Spermatophyta</taxon>
        <taxon>Magnoliopsida</taxon>
        <taxon>eudicotyledons</taxon>
        <taxon>Gunneridae</taxon>
        <taxon>Pentapetalae</taxon>
        <taxon>rosids</taxon>
        <taxon>fabids</taxon>
        <taxon>Fabales</taxon>
        <taxon>Quillajaceae</taxon>
        <taxon>Quillaja</taxon>
    </lineage>
</organism>
<keyword evidence="1 2" id="KW-0732">Signal</keyword>
<dbReference type="Proteomes" id="UP001163823">
    <property type="component" value="Chromosome 14"/>
</dbReference>
<feature type="chain" id="PRO_5041911671" evidence="2">
    <location>
        <begin position="27"/>
        <end position="571"/>
    </location>
</feature>
<gene>
    <name evidence="5" type="ORF">O6P43_033066</name>
</gene>
<protein>
    <submittedName>
        <fullName evidence="5">Galactose oxidase</fullName>
    </submittedName>
</protein>
<dbReference type="InterPro" id="IPR037293">
    <property type="entry name" value="Gal_Oxidase_central_sf"/>
</dbReference>
<sequence length="571" mass="64068">MAFKNFSLFFSIFFLVVSIFVGSTSSNAVEIALPSSFHPTGGHWVLLQPSVGVSAMHMQVMKNNKVIIFDRTDFGPSNLSLPRGNCRHDPNDTALKVDCTAHSLLYDIALNTFRPLTVQTDTWCSSGAVSPNGTLIQTGGYNDGINKLRTFTPCDDDQCDWTELPETLTNKRWYASNHILPDARIIVMGGRYSFTYEFVPKNLINGKRSQQNYFMNFLKETRDLQEENNLYPFLHLLPDGNLFIFANKRSILLDYNTNRVLKEYPVIPGEDKRNYPSTGSSTLLPLVLTGFGNGTRLPDAEVLICGGSPPGAFTMSDKHRVFLQASRSCGRLKLTDPAAKWVMEEMPMPRVISDMLILPDGDIIMINGAMNGTAGWEDATNPAYNPILYKPNEPEPGKRFEVLNPTKIPRMYHSAAVLLPDGRILVGGSNPHTVYNFTAYPFPTELSLEAFYPHYLNPEFSHLRPSVIYMDPKDNIVSYGQMFTVTFSLHVYRPDPGMSVSLIAPSFSTHSYAMNQRMLVLDVPHVEYYYPFSYRITAYGPPSATVAPPGFYMLFIVNRGIPSSAFWVQVK</sequence>
<dbReference type="InterPro" id="IPR013783">
    <property type="entry name" value="Ig-like_fold"/>
</dbReference>
<evidence type="ECO:0000313" key="6">
    <source>
        <dbReference type="Proteomes" id="UP001163823"/>
    </source>
</evidence>